<evidence type="ECO:0000313" key="2">
    <source>
        <dbReference type="Proteomes" id="UP000489600"/>
    </source>
</evidence>
<protein>
    <submittedName>
        <fullName evidence="1">Uncharacterized protein</fullName>
    </submittedName>
</protein>
<dbReference type="EMBL" id="CABITT030000007">
    <property type="protein sequence ID" value="VVB10869.1"/>
    <property type="molecule type" value="Genomic_DNA"/>
</dbReference>
<accession>A0A565CBA8</accession>
<reference evidence="1" key="1">
    <citation type="submission" date="2019-07" db="EMBL/GenBank/DDBJ databases">
        <authorList>
            <person name="Dittberner H."/>
        </authorList>
    </citation>
    <scope>NUCLEOTIDE SEQUENCE [LARGE SCALE GENOMIC DNA]</scope>
</reference>
<name>A0A565CBA8_9BRAS</name>
<comment type="caution">
    <text evidence="1">The sequence shown here is derived from an EMBL/GenBank/DDBJ whole genome shotgun (WGS) entry which is preliminary data.</text>
</comment>
<evidence type="ECO:0000313" key="1">
    <source>
        <dbReference type="EMBL" id="VVB10869.1"/>
    </source>
</evidence>
<dbReference type="AlphaFoldDB" id="A0A565CBA8"/>
<gene>
    <name evidence="1" type="ORF">ANE_LOCUS21313</name>
</gene>
<sequence length="111" mass="12458">MLYKNVTEANFGDLSNRHLKELFDTAGYAPRQGEDVSVFNVADHAMDYRCFGQMGRIKESVLKGIVNHSKVNDSFGNVCSCVAKILSWIDMTGFYNVYKTLVLTESPVLRA</sequence>
<keyword evidence="2" id="KW-1185">Reference proteome</keyword>
<dbReference type="Proteomes" id="UP000489600">
    <property type="component" value="Unassembled WGS sequence"/>
</dbReference>
<organism evidence="1 2">
    <name type="scientific">Arabis nemorensis</name>
    <dbReference type="NCBI Taxonomy" id="586526"/>
    <lineage>
        <taxon>Eukaryota</taxon>
        <taxon>Viridiplantae</taxon>
        <taxon>Streptophyta</taxon>
        <taxon>Embryophyta</taxon>
        <taxon>Tracheophyta</taxon>
        <taxon>Spermatophyta</taxon>
        <taxon>Magnoliopsida</taxon>
        <taxon>eudicotyledons</taxon>
        <taxon>Gunneridae</taxon>
        <taxon>Pentapetalae</taxon>
        <taxon>rosids</taxon>
        <taxon>malvids</taxon>
        <taxon>Brassicales</taxon>
        <taxon>Brassicaceae</taxon>
        <taxon>Arabideae</taxon>
        <taxon>Arabis</taxon>
    </lineage>
</organism>
<proteinExistence type="predicted"/>
<dbReference type="OrthoDB" id="1111167at2759"/>